<sequence length="178" mass="19403">MSVVLPGMLLGTVSDYVPLRNVYVKDSIIYSSVLGSQHISPNNEISVESGCVRVPYVGAVVVAQISRVHINKADCHIIAVNGRTLKDQYKASLTSNNVLESKSIEILMYEWFRPGDFIKAKVIYAGDGKVFTLSTAGIGLGVVKTTSSNGEEMVPISWKYFMSKKSGALEKRKVAKSI</sequence>
<dbReference type="SUPFAM" id="SSF110324">
    <property type="entry name" value="Ribosomal L27 protein-like"/>
    <property type="match status" value="1"/>
</dbReference>
<dbReference type="Proteomes" id="UP000001949">
    <property type="component" value="Unassembled WGS sequence"/>
</dbReference>
<dbReference type="Gene3D" id="2.40.50.140">
    <property type="entry name" value="Nucleic acid-binding proteins"/>
    <property type="match status" value="1"/>
</dbReference>
<dbReference type="STRING" id="5875.Q4N906"/>
<dbReference type="FunCoup" id="Q4N906">
    <property type="interactions" value="297"/>
</dbReference>
<keyword evidence="5" id="KW-1185">Reference proteome</keyword>
<dbReference type="OMA" id="PMVPVGW"/>
<dbReference type="KEGG" id="tpv:TP01_0308"/>
<dbReference type="SUPFAM" id="SSF50249">
    <property type="entry name" value="Nucleic acid-binding proteins"/>
    <property type="match status" value="1"/>
</dbReference>
<gene>
    <name evidence="4" type="ordered locus">TP01_0308</name>
</gene>
<evidence type="ECO:0000313" key="4">
    <source>
        <dbReference type="EMBL" id="EAN33552.1"/>
    </source>
</evidence>
<dbReference type="Pfam" id="PF14382">
    <property type="entry name" value="ECR1_N"/>
    <property type="match status" value="1"/>
</dbReference>
<dbReference type="InterPro" id="IPR039771">
    <property type="entry name" value="Csl4"/>
</dbReference>
<dbReference type="GO" id="GO:0006396">
    <property type="term" value="P:RNA processing"/>
    <property type="evidence" value="ECO:0007669"/>
    <property type="project" value="InterPro"/>
</dbReference>
<dbReference type="InterPro" id="IPR025721">
    <property type="entry name" value="Exosome_cplx_N_dom"/>
</dbReference>
<dbReference type="EMBL" id="AAGK01000001">
    <property type="protein sequence ID" value="EAN33552.1"/>
    <property type="molecule type" value="Genomic_DNA"/>
</dbReference>
<protein>
    <recommendedName>
        <fullName evidence="3">Exosome complex component N-terminal domain-containing protein</fullName>
    </recommendedName>
</protein>
<dbReference type="Gene3D" id="2.40.50.100">
    <property type="match status" value="1"/>
</dbReference>
<name>Q4N906_THEPA</name>
<dbReference type="GO" id="GO:0000176">
    <property type="term" value="C:nuclear exosome (RNase complex)"/>
    <property type="evidence" value="ECO:0007669"/>
    <property type="project" value="TreeGrafter"/>
</dbReference>
<keyword evidence="2" id="KW-0271">Exosome</keyword>
<evidence type="ECO:0000259" key="3">
    <source>
        <dbReference type="Pfam" id="PF14382"/>
    </source>
</evidence>
<dbReference type="GeneID" id="3503324"/>
<evidence type="ECO:0000313" key="5">
    <source>
        <dbReference type="Proteomes" id="UP000001949"/>
    </source>
</evidence>
<evidence type="ECO:0000256" key="1">
    <source>
        <dbReference type="ARBA" id="ARBA00004604"/>
    </source>
</evidence>
<dbReference type="InterPro" id="IPR012340">
    <property type="entry name" value="NA-bd_OB-fold"/>
</dbReference>
<dbReference type="InParanoid" id="Q4N906"/>
<dbReference type="PANTHER" id="PTHR12686:SF8">
    <property type="entry name" value="EXOSOME COMPLEX COMPONENT CSL4"/>
    <property type="match status" value="1"/>
</dbReference>
<reference evidence="4 5" key="1">
    <citation type="journal article" date="2005" name="Science">
        <title>Genome sequence of Theileria parva, a bovine pathogen that transforms lymphocytes.</title>
        <authorList>
            <person name="Gardner M.J."/>
            <person name="Bishop R."/>
            <person name="Shah T."/>
            <person name="de Villiers E.P."/>
            <person name="Carlton J.M."/>
            <person name="Hall N."/>
            <person name="Ren Q."/>
            <person name="Paulsen I.T."/>
            <person name="Pain A."/>
            <person name="Berriman M."/>
            <person name="Wilson R.J.M."/>
            <person name="Sato S."/>
            <person name="Ralph S.A."/>
            <person name="Mann D.J."/>
            <person name="Xiong Z."/>
            <person name="Shallom S.J."/>
            <person name="Weidman J."/>
            <person name="Jiang L."/>
            <person name="Lynn J."/>
            <person name="Weaver B."/>
            <person name="Shoaibi A."/>
            <person name="Domingo A.R."/>
            <person name="Wasawo D."/>
            <person name="Crabtree J."/>
            <person name="Wortman J.R."/>
            <person name="Haas B."/>
            <person name="Angiuoli S.V."/>
            <person name="Creasy T.H."/>
            <person name="Lu C."/>
            <person name="Suh B."/>
            <person name="Silva J.C."/>
            <person name="Utterback T.R."/>
            <person name="Feldblyum T.V."/>
            <person name="Pertea M."/>
            <person name="Allen J."/>
            <person name="Nierman W.C."/>
            <person name="Taracha E.L.N."/>
            <person name="Salzberg S.L."/>
            <person name="White O.R."/>
            <person name="Fitzhugh H.A."/>
            <person name="Morzaria S."/>
            <person name="Venter J.C."/>
            <person name="Fraser C.M."/>
            <person name="Nene V."/>
        </authorList>
    </citation>
    <scope>NUCLEOTIDE SEQUENCE [LARGE SCALE GENOMIC DNA]</scope>
    <source>
        <strain evidence="4 5">Muguga</strain>
    </source>
</reference>
<comment type="caution">
    <text evidence="4">The sequence shown here is derived from an EMBL/GenBank/DDBJ whole genome shotgun (WGS) entry which is preliminary data.</text>
</comment>
<dbReference type="GO" id="GO:0005737">
    <property type="term" value="C:cytoplasm"/>
    <property type="evidence" value="ECO:0007669"/>
    <property type="project" value="TreeGrafter"/>
</dbReference>
<dbReference type="eggNOG" id="KOG3409">
    <property type="taxonomic scope" value="Eukaryota"/>
</dbReference>
<accession>Q4N906</accession>
<proteinExistence type="predicted"/>
<comment type="subcellular location">
    <subcellularLocation>
        <location evidence="1">Nucleus</location>
        <location evidence="1">Nucleolus</location>
    </subcellularLocation>
</comment>
<evidence type="ECO:0000256" key="2">
    <source>
        <dbReference type="ARBA" id="ARBA00022835"/>
    </source>
</evidence>
<dbReference type="GO" id="GO:0005730">
    <property type="term" value="C:nucleolus"/>
    <property type="evidence" value="ECO:0007669"/>
    <property type="project" value="UniProtKB-SubCell"/>
</dbReference>
<dbReference type="PANTHER" id="PTHR12686">
    <property type="entry name" value="3'-5' EXORIBONUCLEASE CSL4-RELATED"/>
    <property type="match status" value="1"/>
</dbReference>
<organism evidence="4 5">
    <name type="scientific">Theileria parva</name>
    <name type="common">East coast fever infection agent</name>
    <dbReference type="NCBI Taxonomy" id="5875"/>
    <lineage>
        <taxon>Eukaryota</taxon>
        <taxon>Sar</taxon>
        <taxon>Alveolata</taxon>
        <taxon>Apicomplexa</taxon>
        <taxon>Aconoidasida</taxon>
        <taxon>Piroplasmida</taxon>
        <taxon>Theileriidae</taxon>
        <taxon>Theileria</taxon>
    </lineage>
</organism>
<feature type="domain" description="Exosome complex component N-terminal" evidence="3">
    <location>
        <begin position="3"/>
        <end position="39"/>
    </location>
</feature>
<dbReference type="VEuPathDB" id="PiroplasmaDB:TpMuguga_01g00308"/>
<dbReference type="AlphaFoldDB" id="Q4N906"/>